<protein>
    <submittedName>
        <fullName evidence="1">Uncharacterized protein</fullName>
    </submittedName>
</protein>
<evidence type="ECO:0000313" key="1">
    <source>
        <dbReference type="EMBL" id="CAL4985273.1"/>
    </source>
</evidence>
<dbReference type="Proteomes" id="UP001497457">
    <property type="component" value="Chromosome 22rd"/>
</dbReference>
<accession>A0ABC9AQY0</accession>
<organism evidence="1 2">
    <name type="scientific">Urochloa decumbens</name>
    <dbReference type="NCBI Taxonomy" id="240449"/>
    <lineage>
        <taxon>Eukaryota</taxon>
        <taxon>Viridiplantae</taxon>
        <taxon>Streptophyta</taxon>
        <taxon>Embryophyta</taxon>
        <taxon>Tracheophyta</taxon>
        <taxon>Spermatophyta</taxon>
        <taxon>Magnoliopsida</taxon>
        <taxon>Liliopsida</taxon>
        <taxon>Poales</taxon>
        <taxon>Poaceae</taxon>
        <taxon>PACMAD clade</taxon>
        <taxon>Panicoideae</taxon>
        <taxon>Panicodae</taxon>
        <taxon>Paniceae</taxon>
        <taxon>Melinidinae</taxon>
        <taxon>Urochloa</taxon>
    </lineage>
</organism>
<dbReference type="EMBL" id="OZ075132">
    <property type="protein sequence ID" value="CAL4985273.1"/>
    <property type="molecule type" value="Genomic_DNA"/>
</dbReference>
<reference evidence="1 2" key="2">
    <citation type="submission" date="2024-10" db="EMBL/GenBank/DDBJ databases">
        <authorList>
            <person name="Ryan C."/>
        </authorList>
    </citation>
    <scope>NUCLEOTIDE SEQUENCE [LARGE SCALE GENOMIC DNA]</scope>
</reference>
<name>A0ABC9AQY0_9POAL</name>
<keyword evidence="2" id="KW-1185">Reference proteome</keyword>
<proteinExistence type="predicted"/>
<sequence>MDSSSVETQDTWSVSKMMALPLLPAVDVDGEDIMSALQIPTNIQEPKMKGPGPLAAIPLSMVLIPYGRNEPIPFDQKVIDNLREKSAPVKEQSVLEGKQEVGMPQSLKSLHCYKEEDWKAFIKTRADGQHKDWSYEHRLYRRDFRSTVEVEDFLKSDGPTTGMFRGRKLQKKVGNFSETYSTKLNKIPGWDSHGSFGMCPSTIHISNVLYLRD</sequence>
<gene>
    <name evidence="1" type="ORF">URODEC1_LOCUS57870</name>
</gene>
<evidence type="ECO:0000313" key="2">
    <source>
        <dbReference type="Proteomes" id="UP001497457"/>
    </source>
</evidence>
<dbReference type="AlphaFoldDB" id="A0ABC9AQY0"/>
<reference evidence="2" key="1">
    <citation type="submission" date="2024-06" db="EMBL/GenBank/DDBJ databases">
        <authorList>
            <person name="Ryan C."/>
        </authorList>
    </citation>
    <scope>NUCLEOTIDE SEQUENCE [LARGE SCALE GENOMIC DNA]</scope>
</reference>